<evidence type="ECO:0000313" key="1">
    <source>
        <dbReference type="EMBL" id="CRZ06783.1"/>
    </source>
</evidence>
<accession>A0A0H5QXU7</accession>
<dbReference type="EMBL" id="HACM01006343">
    <property type="protein sequence ID" value="CRZ06785.1"/>
    <property type="molecule type" value="Transcribed_RNA"/>
</dbReference>
<sequence>MVSLSMTISRRSTSHSHPAFFPTIGRTIPFLISILFGKTAAHYKVHFLQLFRSMDLKTMEEFEKRFPGMTCDFSDAERIGFELAIREICSIPEHRPIDLQNYYRFCDVHFKKTAVRVRVNAALIHPAKEFIFYNKVLQLLVCQPLVEFQTLVKELKQEFPKVTNWLDWHMAPSRAKHIFPAVCENANFGSMRKNTNAQESLG</sequence>
<reference evidence="1" key="1">
    <citation type="submission" date="2015-04" db="EMBL/GenBank/DDBJ databases">
        <title>The genome sequence of the plant pathogenic Rhizarian Plasmodiophora brassicae reveals insights in its biotrophic life cycle and the origin of chitin synthesis.</title>
        <authorList>
            <person name="Schwelm A."/>
            <person name="Fogelqvist J."/>
            <person name="Knaust A."/>
            <person name="Julke S."/>
            <person name="Lilja T."/>
            <person name="Dhandapani V."/>
            <person name="Bonilla-Rosso G."/>
            <person name="Karlsson M."/>
            <person name="Shevchenko A."/>
            <person name="Choi S.R."/>
            <person name="Kim H.G."/>
            <person name="Park J.Y."/>
            <person name="Lim Y.P."/>
            <person name="Ludwig-Muller J."/>
            <person name="Dixelius C."/>
        </authorList>
    </citation>
    <scope>NUCLEOTIDE SEQUENCE</scope>
    <source>
        <tissue evidence="1">Potato root galls</tissue>
    </source>
</reference>
<name>A0A0H5QXU7_9EUKA</name>
<dbReference type="EMBL" id="HACM01006338">
    <property type="protein sequence ID" value="CRZ06780.1"/>
    <property type="molecule type" value="Transcribed_RNA"/>
</dbReference>
<dbReference type="EMBL" id="HACM01006341">
    <property type="protein sequence ID" value="CRZ06783.1"/>
    <property type="molecule type" value="Transcribed_RNA"/>
</dbReference>
<protein>
    <submittedName>
        <fullName evidence="1">Uncharacterized protein</fullName>
    </submittedName>
</protein>
<feature type="non-terminal residue" evidence="1">
    <location>
        <position position="202"/>
    </location>
</feature>
<dbReference type="EMBL" id="HACM01006339">
    <property type="protein sequence ID" value="CRZ06781.1"/>
    <property type="molecule type" value="Transcribed_RNA"/>
</dbReference>
<proteinExistence type="predicted"/>
<dbReference type="AlphaFoldDB" id="A0A0H5QXU7"/>
<organism evidence="1">
    <name type="scientific">Spongospora subterranea</name>
    <dbReference type="NCBI Taxonomy" id="70186"/>
    <lineage>
        <taxon>Eukaryota</taxon>
        <taxon>Sar</taxon>
        <taxon>Rhizaria</taxon>
        <taxon>Endomyxa</taxon>
        <taxon>Phytomyxea</taxon>
        <taxon>Plasmodiophorida</taxon>
        <taxon>Plasmodiophoridae</taxon>
        <taxon>Spongospora</taxon>
    </lineage>
</organism>